<evidence type="ECO:0000256" key="4">
    <source>
        <dbReference type="ARBA" id="ARBA00022679"/>
    </source>
</evidence>
<name>A0A2T8JBL9_9POAL</name>
<keyword evidence="3" id="KW-0597">Phosphoprotein</keyword>
<evidence type="ECO:0000256" key="1">
    <source>
        <dbReference type="ARBA" id="ARBA00012409"/>
    </source>
</evidence>
<reference evidence="10" key="1">
    <citation type="submission" date="2018-04" db="EMBL/GenBank/DDBJ databases">
        <title>WGS assembly of Panicum hallii.</title>
        <authorList>
            <person name="Lovell J."/>
            <person name="Jenkins J."/>
            <person name="Lowry D."/>
            <person name="Mamidi S."/>
            <person name="Sreedasyam A."/>
            <person name="Weng X."/>
            <person name="Barry K."/>
            <person name="Bonette J."/>
            <person name="Campitelli B."/>
            <person name="Daum C."/>
            <person name="Gordon S."/>
            <person name="Gould B."/>
            <person name="Lipzen A."/>
            <person name="Macqueen A."/>
            <person name="Palacio-Mejia J."/>
            <person name="Plott C."/>
            <person name="Shakirov E."/>
            <person name="Shu S."/>
            <person name="Yoshinaga Y."/>
            <person name="Zane M."/>
            <person name="Rokhsar D."/>
            <person name="Grimwood J."/>
            <person name="Schmutz J."/>
            <person name="Juenger T."/>
        </authorList>
    </citation>
    <scope>NUCLEOTIDE SEQUENCE [LARGE SCALE GENOMIC DNA]</scope>
    <source>
        <strain evidence="10">FIL2</strain>
    </source>
</reference>
<dbReference type="PANTHER" id="PTHR24056:SF546">
    <property type="entry name" value="CYCLIN-DEPENDENT KINASE 12"/>
    <property type="match status" value="1"/>
</dbReference>
<evidence type="ECO:0000256" key="5">
    <source>
        <dbReference type="ARBA" id="ARBA00022741"/>
    </source>
</evidence>
<dbReference type="GO" id="GO:0008353">
    <property type="term" value="F:RNA polymerase II CTD heptapeptide repeat kinase activity"/>
    <property type="evidence" value="ECO:0007669"/>
    <property type="project" value="UniProtKB-EC"/>
</dbReference>
<feature type="compositionally biased region" description="Basic residues" evidence="9">
    <location>
        <begin position="119"/>
        <end position="132"/>
    </location>
</feature>
<dbReference type="EC" id="2.7.11.23" evidence="1"/>
<evidence type="ECO:0000256" key="2">
    <source>
        <dbReference type="ARBA" id="ARBA00022527"/>
    </source>
</evidence>
<dbReference type="Gene3D" id="1.10.510.10">
    <property type="entry name" value="Transferase(Phosphotransferase) domain 1"/>
    <property type="match status" value="1"/>
</dbReference>
<dbReference type="GO" id="GO:0000307">
    <property type="term" value="C:cyclin-dependent protein kinase holoenzyme complex"/>
    <property type="evidence" value="ECO:0007669"/>
    <property type="project" value="TreeGrafter"/>
</dbReference>
<dbReference type="SUPFAM" id="SSF56112">
    <property type="entry name" value="Protein kinase-like (PK-like)"/>
    <property type="match status" value="1"/>
</dbReference>
<evidence type="ECO:0000313" key="10">
    <source>
        <dbReference type="EMBL" id="PVH47327.1"/>
    </source>
</evidence>
<dbReference type="EMBL" id="CM008049">
    <property type="protein sequence ID" value="PVH47327.1"/>
    <property type="molecule type" value="Genomic_DNA"/>
</dbReference>
<protein>
    <recommendedName>
        <fullName evidence="1">[RNA-polymerase]-subunit kinase</fullName>
        <ecNumber evidence="1">2.7.11.23</ecNumber>
    </recommendedName>
</protein>
<keyword evidence="5" id="KW-0547">Nucleotide-binding</keyword>
<evidence type="ECO:0000256" key="3">
    <source>
        <dbReference type="ARBA" id="ARBA00022553"/>
    </source>
</evidence>
<organism evidence="10">
    <name type="scientific">Panicum hallii</name>
    <dbReference type="NCBI Taxonomy" id="206008"/>
    <lineage>
        <taxon>Eukaryota</taxon>
        <taxon>Viridiplantae</taxon>
        <taxon>Streptophyta</taxon>
        <taxon>Embryophyta</taxon>
        <taxon>Tracheophyta</taxon>
        <taxon>Spermatophyta</taxon>
        <taxon>Magnoliopsida</taxon>
        <taxon>Liliopsida</taxon>
        <taxon>Poales</taxon>
        <taxon>Poaceae</taxon>
        <taxon>PACMAD clade</taxon>
        <taxon>Panicoideae</taxon>
        <taxon>Panicodae</taxon>
        <taxon>Paniceae</taxon>
        <taxon>Panicinae</taxon>
        <taxon>Panicum</taxon>
        <taxon>Panicum sect. Panicum</taxon>
    </lineage>
</organism>
<accession>A0A2T8JBL9</accession>
<dbReference type="Gramene" id="PVH47327">
    <property type="protein sequence ID" value="PVH47327"/>
    <property type="gene ID" value="PAHAL_4G037500"/>
</dbReference>
<keyword evidence="6" id="KW-0418">Kinase</keyword>
<evidence type="ECO:0000256" key="9">
    <source>
        <dbReference type="SAM" id="MobiDB-lite"/>
    </source>
</evidence>
<feature type="region of interest" description="Disordered" evidence="9">
    <location>
        <begin position="106"/>
        <end position="154"/>
    </location>
</feature>
<proteinExistence type="predicted"/>
<dbReference type="Proteomes" id="UP000243499">
    <property type="component" value="Chromosome 4"/>
</dbReference>
<gene>
    <name evidence="10" type="ORF">PAHAL_4G037500</name>
</gene>
<sequence>MHTPVDQELHADCSSRGVLHRSNLLIHRHGGLKIGDSTLANAYYYGLGCCRPLTSCWGSADYGFGIDVWSARCLLAEMFLSKPLPRATTEFFSTPPLPCVVDEDEEVADPAASHDGRKPKQRQRSQRRKDSKKKAEEQQSEINTGSPHKEDTLDALQQLSSKKYARKNYCPAMQVVPYCH</sequence>
<dbReference type="InterPro" id="IPR011009">
    <property type="entry name" value="Kinase-like_dom_sf"/>
</dbReference>
<evidence type="ECO:0000256" key="7">
    <source>
        <dbReference type="ARBA" id="ARBA00022840"/>
    </source>
</evidence>
<dbReference type="InterPro" id="IPR050108">
    <property type="entry name" value="CDK"/>
</dbReference>
<evidence type="ECO:0000256" key="6">
    <source>
        <dbReference type="ARBA" id="ARBA00022777"/>
    </source>
</evidence>
<dbReference type="PANTHER" id="PTHR24056">
    <property type="entry name" value="CELL DIVISION PROTEIN KINASE"/>
    <property type="match status" value="1"/>
</dbReference>
<keyword evidence="4" id="KW-0808">Transferase</keyword>
<dbReference type="GO" id="GO:0005634">
    <property type="term" value="C:nucleus"/>
    <property type="evidence" value="ECO:0007669"/>
    <property type="project" value="TreeGrafter"/>
</dbReference>
<keyword evidence="2" id="KW-0723">Serine/threonine-protein kinase</keyword>
<dbReference type="GO" id="GO:0005524">
    <property type="term" value="F:ATP binding"/>
    <property type="evidence" value="ECO:0007669"/>
    <property type="project" value="UniProtKB-KW"/>
</dbReference>
<dbReference type="GO" id="GO:0032968">
    <property type="term" value="P:positive regulation of transcription elongation by RNA polymerase II"/>
    <property type="evidence" value="ECO:0007669"/>
    <property type="project" value="TreeGrafter"/>
</dbReference>
<comment type="catalytic activity">
    <reaction evidence="8">
        <text>[DNA-directed RNA polymerase] + ATP = phospho-[DNA-directed RNA polymerase] + ADP + H(+)</text>
        <dbReference type="Rhea" id="RHEA:10216"/>
        <dbReference type="Rhea" id="RHEA-COMP:11321"/>
        <dbReference type="Rhea" id="RHEA-COMP:11322"/>
        <dbReference type="ChEBI" id="CHEBI:15378"/>
        <dbReference type="ChEBI" id="CHEBI:30616"/>
        <dbReference type="ChEBI" id="CHEBI:43176"/>
        <dbReference type="ChEBI" id="CHEBI:68546"/>
        <dbReference type="ChEBI" id="CHEBI:456216"/>
        <dbReference type="EC" id="2.7.11.23"/>
    </reaction>
</comment>
<dbReference type="AlphaFoldDB" id="A0A2T8JBL9"/>
<evidence type="ECO:0000256" key="8">
    <source>
        <dbReference type="ARBA" id="ARBA00049280"/>
    </source>
</evidence>
<keyword evidence="7" id="KW-0067">ATP-binding</keyword>